<dbReference type="RefSeq" id="WP_169258268.1">
    <property type="nucleotide sequence ID" value="NZ_WTVN01000079.1"/>
</dbReference>
<evidence type="ECO:0000259" key="5">
    <source>
        <dbReference type="PROSITE" id="PS50110"/>
    </source>
</evidence>
<dbReference type="PROSITE" id="PS50110">
    <property type="entry name" value="RESPONSE_REGULATORY"/>
    <property type="match status" value="1"/>
</dbReference>
<evidence type="ECO:0000256" key="1">
    <source>
        <dbReference type="ARBA" id="ARBA00022553"/>
    </source>
</evidence>
<dbReference type="Gene3D" id="3.40.50.2300">
    <property type="match status" value="1"/>
</dbReference>
<dbReference type="PANTHER" id="PTHR45339:SF3">
    <property type="entry name" value="HISTIDINE KINASE"/>
    <property type="match status" value="1"/>
</dbReference>
<name>A0ABX1Q7W0_9RHOO</name>
<dbReference type="PANTHER" id="PTHR45339">
    <property type="entry name" value="HYBRID SIGNAL TRANSDUCTION HISTIDINE KINASE J"/>
    <property type="match status" value="1"/>
</dbReference>
<evidence type="ECO:0000256" key="3">
    <source>
        <dbReference type="PROSITE-ProRule" id="PRU00110"/>
    </source>
</evidence>
<dbReference type="InterPro" id="IPR011006">
    <property type="entry name" value="CheY-like_superfamily"/>
</dbReference>
<feature type="domain" description="Response regulatory" evidence="5">
    <location>
        <begin position="82"/>
        <end position="199"/>
    </location>
</feature>
<feature type="modified residue" description="4-aspartylphosphate" evidence="4">
    <location>
        <position position="131"/>
    </location>
</feature>
<evidence type="ECO:0000256" key="2">
    <source>
        <dbReference type="ARBA" id="ARBA00023012"/>
    </source>
</evidence>
<dbReference type="SUPFAM" id="SSF52172">
    <property type="entry name" value="CheY-like"/>
    <property type="match status" value="1"/>
</dbReference>
<gene>
    <name evidence="7" type="ORF">GPA22_22300</name>
</gene>
<proteinExistence type="predicted"/>
<evidence type="ECO:0000313" key="7">
    <source>
        <dbReference type="EMBL" id="NMG46446.1"/>
    </source>
</evidence>
<dbReference type="Proteomes" id="UP000623795">
    <property type="component" value="Unassembled WGS sequence"/>
</dbReference>
<dbReference type="Pfam" id="PF00072">
    <property type="entry name" value="Response_reg"/>
    <property type="match status" value="1"/>
</dbReference>
<feature type="modified residue" description="Phosphohistidine" evidence="3">
    <location>
        <position position="267"/>
    </location>
</feature>
<dbReference type="InterPro" id="IPR036641">
    <property type="entry name" value="HPT_dom_sf"/>
</dbReference>
<organism evidence="7 8">
    <name type="scientific">Aromatoleum toluvorans</name>
    <dbReference type="NCBI Taxonomy" id="92002"/>
    <lineage>
        <taxon>Bacteria</taxon>
        <taxon>Pseudomonadati</taxon>
        <taxon>Pseudomonadota</taxon>
        <taxon>Betaproteobacteria</taxon>
        <taxon>Rhodocyclales</taxon>
        <taxon>Rhodocyclaceae</taxon>
        <taxon>Aromatoleum</taxon>
    </lineage>
</organism>
<sequence>APPSGLRRLRISHGRRRRVRVVDACTVSIDGDALRRRTLLRAVAVAAGRESPDAVPAQAVPSATVAKAVPPTIAEARTSGRLILIAEDDPVNQKVILQQLALLGYAAEVAGDGAQALRMWREGRYALLLTDLHMPHMDGYALAQTIRAEEAGRGRMPILALTANALRGEARRAREGGMDEYLTKPIQLQLLKDALERWLPHEAAAPAVGAPAAAVFDVAVLEALVGSERAVVDDFLGDYRGALRELSDALRTAVARDDAGAIVAVAHKLKSSSRAVGALQLGELCAELEIAARAGLRAVVARHFGAFDAAAAAVEARIGERLCEHGVSPEREHP</sequence>
<dbReference type="CDD" id="cd00088">
    <property type="entry name" value="HPT"/>
    <property type="match status" value="1"/>
</dbReference>
<dbReference type="Gene3D" id="1.20.120.160">
    <property type="entry name" value="HPT domain"/>
    <property type="match status" value="1"/>
</dbReference>
<evidence type="ECO:0000313" key="8">
    <source>
        <dbReference type="Proteomes" id="UP000623795"/>
    </source>
</evidence>
<comment type="caution">
    <text evidence="7">The sequence shown here is derived from an EMBL/GenBank/DDBJ whole genome shotgun (WGS) entry which is preliminary data.</text>
</comment>
<keyword evidence="8" id="KW-1185">Reference proteome</keyword>
<dbReference type="Pfam" id="PF01627">
    <property type="entry name" value="Hpt"/>
    <property type="match status" value="1"/>
</dbReference>
<dbReference type="SUPFAM" id="SSF47226">
    <property type="entry name" value="Histidine-containing phosphotransfer domain, HPT domain"/>
    <property type="match status" value="1"/>
</dbReference>
<feature type="non-terminal residue" evidence="7">
    <location>
        <position position="1"/>
    </location>
</feature>
<evidence type="ECO:0000259" key="6">
    <source>
        <dbReference type="PROSITE" id="PS50894"/>
    </source>
</evidence>
<feature type="domain" description="HPt" evidence="6">
    <location>
        <begin position="228"/>
        <end position="317"/>
    </location>
</feature>
<keyword evidence="1 4" id="KW-0597">Phosphoprotein</keyword>
<dbReference type="CDD" id="cd17546">
    <property type="entry name" value="REC_hyHK_CKI1_RcsC-like"/>
    <property type="match status" value="1"/>
</dbReference>
<evidence type="ECO:0000256" key="4">
    <source>
        <dbReference type="PROSITE-ProRule" id="PRU00169"/>
    </source>
</evidence>
<reference evidence="7 8" key="1">
    <citation type="submission" date="2019-12" db="EMBL/GenBank/DDBJ databases">
        <title>Comparative genomics gives insights into the taxonomy of the Azoarcus-Aromatoleum group and reveals separate origins of nif in the plant-associated Azoarcus and non-plant-associated Aromatoleum sub-groups.</title>
        <authorList>
            <person name="Lafos M."/>
            <person name="Maluk M."/>
            <person name="Batista M."/>
            <person name="Junghare M."/>
            <person name="Carmona M."/>
            <person name="Faoro H."/>
            <person name="Cruz L.M."/>
            <person name="Battistoni F."/>
            <person name="De Souza E."/>
            <person name="Pedrosa F."/>
            <person name="Chen W.-M."/>
            <person name="Poole P.S."/>
            <person name="Dixon R.A."/>
            <person name="James E.K."/>
        </authorList>
    </citation>
    <scope>NUCLEOTIDE SEQUENCE [LARGE SCALE GENOMIC DNA]</scope>
    <source>
        <strain evidence="7 8">Td21</strain>
    </source>
</reference>
<dbReference type="InterPro" id="IPR008207">
    <property type="entry name" value="Sig_transdc_His_kin_Hpt_dom"/>
</dbReference>
<accession>A0ABX1Q7W0</accession>
<protein>
    <submittedName>
        <fullName evidence="7">Response regulator</fullName>
    </submittedName>
</protein>
<dbReference type="InterPro" id="IPR001789">
    <property type="entry name" value="Sig_transdc_resp-reg_receiver"/>
</dbReference>
<dbReference type="PROSITE" id="PS50894">
    <property type="entry name" value="HPT"/>
    <property type="match status" value="1"/>
</dbReference>
<keyword evidence="2" id="KW-0902">Two-component regulatory system</keyword>
<dbReference type="EMBL" id="WTVN01000079">
    <property type="protein sequence ID" value="NMG46446.1"/>
    <property type="molecule type" value="Genomic_DNA"/>
</dbReference>
<dbReference type="SMART" id="SM00448">
    <property type="entry name" value="REC"/>
    <property type="match status" value="1"/>
</dbReference>